<organism evidence="5 6">
    <name type="scientific">Lottia gigantea</name>
    <name type="common">Giant owl limpet</name>
    <dbReference type="NCBI Taxonomy" id="225164"/>
    <lineage>
        <taxon>Eukaryota</taxon>
        <taxon>Metazoa</taxon>
        <taxon>Spiralia</taxon>
        <taxon>Lophotrochozoa</taxon>
        <taxon>Mollusca</taxon>
        <taxon>Gastropoda</taxon>
        <taxon>Patellogastropoda</taxon>
        <taxon>Lottioidea</taxon>
        <taxon>Lottiidae</taxon>
        <taxon>Lottia</taxon>
    </lineage>
</organism>
<dbReference type="Proteomes" id="UP000030746">
    <property type="component" value="Unassembled WGS sequence"/>
</dbReference>
<dbReference type="KEGG" id="lgi:LOTGIDRAFT_178363"/>
<feature type="repeat" description="WD" evidence="4">
    <location>
        <begin position="117"/>
        <end position="142"/>
    </location>
</feature>
<evidence type="ECO:0000313" key="6">
    <source>
        <dbReference type="Proteomes" id="UP000030746"/>
    </source>
</evidence>
<dbReference type="GO" id="GO:0000346">
    <property type="term" value="C:transcription export complex"/>
    <property type="evidence" value="ECO:0007669"/>
    <property type="project" value="TreeGrafter"/>
</dbReference>
<dbReference type="EMBL" id="KB201656">
    <property type="protein sequence ID" value="ESO95484.1"/>
    <property type="molecule type" value="Genomic_DNA"/>
</dbReference>
<evidence type="ECO:0000313" key="5">
    <source>
        <dbReference type="EMBL" id="ESO95484.1"/>
    </source>
</evidence>
<dbReference type="PANTHER" id="PTHR44411">
    <property type="entry name" value="THO COMPLEX SUBUNIT 6 HOMOLOG"/>
    <property type="match status" value="1"/>
</dbReference>
<dbReference type="GeneID" id="20244273"/>
<keyword evidence="2 4" id="KW-0853">WD repeat</keyword>
<dbReference type="GO" id="GO:0000347">
    <property type="term" value="C:THO complex"/>
    <property type="evidence" value="ECO:0007669"/>
    <property type="project" value="TreeGrafter"/>
</dbReference>
<dbReference type="AlphaFoldDB" id="V4C1Y8"/>
<dbReference type="RefSeq" id="XP_009053989.1">
    <property type="nucleotide sequence ID" value="XM_009055741.1"/>
</dbReference>
<dbReference type="STRING" id="225164.V4C1Y8"/>
<dbReference type="OMA" id="FTEDWLL"/>
<dbReference type="OrthoDB" id="273067at2759"/>
<dbReference type="Gene3D" id="2.130.10.10">
    <property type="entry name" value="YVTN repeat-like/Quinoprotein amine dehydrogenase"/>
    <property type="match status" value="1"/>
</dbReference>
<dbReference type="InterPro" id="IPR015943">
    <property type="entry name" value="WD40/YVTN_repeat-like_dom_sf"/>
</dbReference>
<comment type="similarity">
    <text evidence="1">Belongs to the WD repeat THOC6 family.</text>
</comment>
<evidence type="ECO:0000256" key="3">
    <source>
        <dbReference type="ARBA" id="ARBA00022737"/>
    </source>
</evidence>
<dbReference type="InterPro" id="IPR042626">
    <property type="entry name" value="THOC6"/>
</dbReference>
<dbReference type="InterPro" id="IPR019775">
    <property type="entry name" value="WD40_repeat_CS"/>
</dbReference>
<reference evidence="5 6" key="1">
    <citation type="journal article" date="2013" name="Nature">
        <title>Insights into bilaterian evolution from three spiralian genomes.</title>
        <authorList>
            <person name="Simakov O."/>
            <person name="Marletaz F."/>
            <person name="Cho S.J."/>
            <person name="Edsinger-Gonzales E."/>
            <person name="Havlak P."/>
            <person name="Hellsten U."/>
            <person name="Kuo D.H."/>
            <person name="Larsson T."/>
            <person name="Lv J."/>
            <person name="Arendt D."/>
            <person name="Savage R."/>
            <person name="Osoegawa K."/>
            <person name="de Jong P."/>
            <person name="Grimwood J."/>
            <person name="Chapman J.A."/>
            <person name="Shapiro H."/>
            <person name="Aerts A."/>
            <person name="Otillar R.P."/>
            <person name="Terry A.Y."/>
            <person name="Boore J.L."/>
            <person name="Grigoriev I.V."/>
            <person name="Lindberg D.R."/>
            <person name="Seaver E.C."/>
            <person name="Weisblat D.A."/>
            <person name="Putnam N.H."/>
            <person name="Rokhsar D.S."/>
        </authorList>
    </citation>
    <scope>NUCLEOTIDE SEQUENCE [LARGE SCALE GENOMIC DNA]</scope>
</reference>
<feature type="repeat" description="WD" evidence="4">
    <location>
        <begin position="143"/>
        <end position="178"/>
    </location>
</feature>
<gene>
    <name evidence="5" type="ORF">LOTGIDRAFT_178363</name>
</gene>
<dbReference type="PANTHER" id="PTHR44411:SF1">
    <property type="entry name" value="THO COMPLEX SUBUNIT 6 HOMOLOG"/>
    <property type="match status" value="1"/>
</dbReference>
<dbReference type="SUPFAM" id="SSF50978">
    <property type="entry name" value="WD40 repeat-like"/>
    <property type="match status" value="1"/>
</dbReference>
<dbReference type="PROSITE" id="PS50294">
    <property type="entry name" value="WD_REPEATS_REGION"/>
    <property type="match status" value="1"/>
</dbReference>
<name>V4C1Y8_LOTGI</name>
<dbReference type="HOGENOM" id="CLU_060667_0_0_1"/>
<dbReference type="InterPro" id="IPR001680">
    <property type="entry name" value="WD40_rpt"/>
</dbReference>
<dbReference type="PROSITE" id="PS50082">
    <property type="entry name" value="WD_REPEATS_2"/>
    <property type="match status" value="2"/>
</dbReference>
<protein>
    <submittedName>
        <fullName evidence="5">Uncharacterized protein</fullName>
    </submittedName>
</protein>
<accession>V4C1Y8</accession>
<dbReference type="InterPro" id="IPR036322">
    <property type="entry name" value="WD40_repeat_dom_sf"/>
</dbReference>
<dbReference type="Pfam" id="PF00400">
    <property type="entry name" value="WD40"/>
    <property type="match status" value="1"/>
</dbReference>
<keyword evidence="3" id="KW-0677">Repeat</keyword>
<proteinExistence type="inferred from homology"/>
<evidence type="ECO:0000256" key="4">
    <source>
        <dbReference type="PROSITE-ProRule" id="PRU00221"/>
    </source>
</evidence>
<evidence type="ECO:0000256" key="1">
    <source>
        <dbReference type="ARBA" id="ARBA00009728"/>
    </source>
</evidence>
<evidence type="ECO:0000256" key="2">
    <source>
        <dbReference type="ARBA" id="ARBA00022574"/>
    </source>
</evidence>
<keyword evidence="6" id="KW-1185">Reference proteome</keyword>
<dbReference type="PROSITE" id="PS00678">
    <property type="entry name" value="WD_REPEATS_1"/>
    <property type="match status" value="1"/>
</dbReference>
<dbReference type="SMART" id="SM00320">
    <property type="entry name" value="WD40"/>
    <property type="match status" value="4"/>
</dbReference>
<dbReference type="GO" id="GO:0006406">
    <property type="term" value="P:mRNA export from nucleus"/>
    <property type="evidence" value="ECO:0007669"/>
    <property type="project" value="TreeGrafter"/>
</dbReference>
<dbReference type="CTD" id="20244273"/>
<sequence length="326" mass="35886">MTVFAQCFSPCGKYLAVANNYGHIAIFSIVSALSPDAGESSRLPILCFKGCKEGAIYCLTSTETFLISAGEGDIVAWKWADIHNKAPKVVWSLVLPKKGVFTNPEINCLVVDKKDQGSRLFAGGGDNDVHIWDVETGQLQNTLQGHEDYIHSLCLKNNGRECISVSEDGTVKIWDSRSCHEPIHTLEPYKSQECNRPEFGKWVGCVDLDQSEDWLICGGGPRLSTWHMRSLSPTAIFDTPASCQNFVMYHEETVISGGSKPLVNHWFVNGDIKSQVPCTPTSTYNISINTVSDSTRVLSVAGNSYKIDVCTNFGYKAFSLKLIPNC</sequence>